<keyword evidence="2" id="KW-1185">Reference proteome</keyword>
<dbReference type="EMBL" id="JBHFFA010000003">
    <property type="protein sequence ID" value="KAL2635413.1"/>
    <property type="molecule type" value="Genomic_DNA"/>
</dbReference>
<reference evidence="1 2" key="1">
    <citation type="submission" date="2024-09" db="EMBL/GenBank/DDBJ databases">
        <title>Chromosome-scale assembly of Riccia fluitans.</title>
        <authorList>
            <person name="Paukszto L."/>
            <person name="Sawicki J."/>
            <person name="Karawczyk K."/>
            <person name="Piernik-Szablinska J."/>
            <person name="Szczecinska M."/>
            <person name="Mazdziarz M."/>
        </authorList>
    </citation>
    <scope>NUCLEOTIDE SEQUENCE [LARGE SCALE GENOMIC DNA]</scope>
    <source>
        <strain evidence="1">Rf_01</strain>
        <tissue evidence="1">Aerial parts of the thallus</tissue>
    </source>
</reference>
<evidence type="ECO:0000313" key="1">
    <source>
        <dbReference type="EMBL" id="KAL2635413.1"/>
    </source>
</evidence>
<gene>
    <name evidence="1" type="ORF">R1flu_006892</name>
</gene>
<organism evidence="1 2">
    <name type="scientific">Riccia fluitans</name>
    <dbReference type="NCBI Taxonomy" id="41844"/>
    <lineage>
        <taxon>Eukaryota</taxon>
        <taxon>Viridiplantae</taxon>
        <taxon>Streptophyta</taxon>
        <taxon>Embryophyta</taxon>
        <taxon>Marchantiophyta</taxon>
        <taxon>Marchantiopsida</taxon>
        <taxon>Marchantiidae</taxon>
        <taxon>Marchantiales</taxon>
        <taxon>Ricciaceae</taxon>
        <taxon>Riccia</taxon>
    </lineage>
</organism>
<proteinExistence type="predicted"/>
<accession>A0ABD1YXI2</accession>
<name>A0ABD1YXI2_9MARC</name>
<dbReference type="AlphaFoldDB" id="A0ABD1YXI2"/>
<comment type="caution">
    <text evidence="1">The sequence shown here is derived from an EMBL/GenBank/DDBJ whole genome shotgun (WGS) entry which is preliminary data.</text>
</comment>
<dbReference type="Proteomes" id="UP001605036">
    <property type="component" value="Unassembled WGS sequence"/>
</dbReference>
<sequence length="93" mass="10934">MLLVVSDLGIDRVGSRSRHSSAVQFLASHMLDLFWTCCLMKCLIIWVQLEFSPFRSRPTYRILRDLYAHSEQIRLQSMQRQLLCFSEGEALQR</sequence>
<evidence type="ECO:0000313" key="2">
    <source>
        <dbReference type="Proteomes" id="UP001605036"/>
    </source>
</evidence>
<protein>
    <submittedName>
        <fullName evidence="1">Uncharacterized protein</fullName>
    </submittedName>
</protein>